<organism evidence="1 2">
    <name type="scientific">Paenibacillus amylolyticus</name>
    <dbReference type="NCBI Taxonomy" id="1451"/>
    <lineage>
        <taxon>Bacteria</taxon>
        <taxon>Bacillati</taxon>
        <taxon>Bacillota</taxon>
        <taxon>Bacilli</taxon>
        <taxon>Bacillales</taxon>
        <taxon>Paenibacillaceae</taxon>
        <taxon>Paenibacillus</taxon>
    </lineage>
</organism>
<accession>A0A1R1BZB7</accession>
<evidence type="ECO:0000313" key="2">
    <source>
        <dbReference type="Proteomes" id="UP000187134"/>
    </source>
</evidence>
<gene>
    <name evidence="1" type="ORF">BK131_09675</name>
</gene>
<evidence type="ECO:0000313" key="1">
    <source>
        <dbReference type="EMBL" id="OMF15154.1"/>
    </source>
</evidence>
<dbReference type="AlphaFoldDB" id="A0A1R1BZB7"/>
<dbReference type="Proteomes" id="UP000187134">
    <property type="component" value="Unassembled WGS sequence"/>
</dbReference>
<evidence type="ECO:0008006" key="3">
    <source>
        <dbReference type="Google" id="ProtNLM"/>
    </source>
</evidence>
<protein>
    <recommendedName>
        <fullName evidence="3">WGR domain-containing protein</fullName>
    </recommendedName>
</protein>
<dbReference type="RefSeq" id="WP_076331428.1">
    <property type="nucleotide sequence ID" value="NZ_MRTJ01000002.1"/>
</dbReference>
<comment type="caution">
    <text evidence="1">The sequence shown here is derived from an EMBL/GenBank/DDBJ whole genome shotgun (WGS) entry which is preliminary data.</text>
</comment>
<reference evidence="1 2" key="1">
    <citation type="submission" date="2016-11" db="EMBL/GenBank/DDBJ databases">
        <title>Paenibacillus species isolates.</title>
        <authorList>
            <person name="Beno S.M."/>
        </authorList>
    </citation>
    <scope>NUCLEOTIDE SEQUENCE [LARGE SCALE GENOMIC DNA]</scope>
    <source>
        <strain evidence="1 2">FSL H8-0246</strain>
    </source>
</reference>
<proteinExistence type="predicted"/>
<name>A0A1R1BZB7_PAEAM</name>
<sequence length="189" mass="21880">MLTLYRKETDGKILYAEYWIEEGQVVEHLGTVGTYGTTTRTDWPGSYRDEAEYKRDFLTRFIDQGYEEASNQYGYVLLIQYPMKSMSGSKRDLWLKDKASEALISELGWKGLGVVDGHDMGKTANPVTAFALNIYCYVVDEKLGIQAIKRVLKEMRLDYTRIKIASRELENDGEYLLKYSAKKDQEFYV</sequence>
<dbReference type="EMBL" id="MRTJ01000002">
    <property type="protein sequence ID" value="OMF15154.1"/>
    <property type="molecule type" value="Genomic_DNA"/>
</dbReference>